<evidence type="ECO:0000313" key="3">
    <source>
        <dbReference type="Proteomes" id="UP000198851"/>
    </source>
</evidence>
<proteinExistence type="predicted"/>
<gene>
    <name evidence="2" type="ORF">SAMN04488036_106185</name>
</gene>
<protein>
    <submittedName>
        <fullName evidence="2">Uncharacterized protein</fullName>
    </submittedName>
</protein>
<organism evidence="2 3">
    <name type="scientific">Shimia haliotis</name>
    <dbReference type="NCBI Taxonomy" id="1280847"/>
    <lineage>
        <taxon>Bacteria</taxon>
        <taxon>Pseudomonadati</taxon>
        <taxon>Pseudomonadota</taxon>
        <taxon>Alphaproteobacteria</taxon>
        <taxon>Rhodobacterales</taxon>
        <taxon>Roseobacteraceae</taxon>
    </lineage>
</organism>
<dbReference type="EMBL" id="FOSZ01000006">
    <property type="protein sequence ID" value="SFL19460.1"/>
    <property type="molecule type" value="Genomic_DNA"/>
</dbReference>
<dbReference type="AlphaFoldDB" id="A0A1I4FQ38"/>
<evidence type="ECO:0000313" key="2">
    <source>
        <dbReference type="EMBL" id="SFL19460.1"/>
    </source>
</evidence>
<sequence>MKRLCRGALTALVVCAAGAVHSDEDRFWILWEKVKFIGQHCPDGAQCLVEKTYASRPLATDNTAFIYRLFGATEGRSNDAFHFGEHPEAPVVCSGNQAKLTLGFEPEALPRSEKIEVLRGINALHVDLTGLKPPPGFDDNFGVSLHQRFVQTLAAGGVRVVGKDEVARIPGQPILNLYFSFTDRDQDCEYAYSVFASLSQDILLARDLRIKVPAGVWSYSTGSAAQDHIGNEEDAILRIGEAFLRDHRQVNGR</sequence>
<name>A0A1I4FQ38_9RHOB</name>
<reference evidence="3" key="1">
    <citation type="submission" date="2016-10" db="EMBL/GenBank/DDBJ databases">
        <authorList>
            <person name="Varghese N."/>
            <person name="Submissions S."/>
        </authorList>
    </citation>
    <scope>NUCLEOTIDE SEQUENCE [LARGE SCALE GENOMIC DNA]</scope>
    <source>
        <strain evidence="3">DSM 28453</strain>
    </source>
</reference>
<keyword evidence="3" id="KW-1185">Reference proteome</keyword>
<accession>A0A1I4FQ38</accession>
<dbReference type="STRING" id="1280847.SAMN04488036_106185"/>
<evidence type="ECO:0000256" key="1">
    <source>
        <dbReference type="SAM" id="SignalP"/>
    </source>
</evidence>
<keyword evidence="1" id="KW-0732">Signal</keyword>
<feature type="chain" id="PRO_5011790743" evidence="1">
    <location>
        <begin position="23"/>
        <end position="253"/>
    </location>
</feature>
<dbReference type="Proteomes" id="UP000198851">
    <property type="component" value="Unassembled WGS sequence"/>
</dbReference>
<feature type="signal peptide" evidence="1">
    <location>
        <begin position="1"/>
        <end position="22"/>
    </location>
</feature>